<dbReference type="AlphaFoldDB" id="A0A8B3RUS0"/>
<protein>
    <submittedName>
        <fullName evidence="2">Peptidase S41</fullName>
    </submittedName>
</protein>
<proteinExistence type="predicted"/>
<reference evidence="2 3" key="1">
    <citation type="submission" date="2019-02" db="EMBL/GenBank/DDBJ databases">
        <title>From farm to fork: dissemination of Tn554::fexA-optrA in linezolid-resistant Enterococcus faecalis clones from chicken feces and meat in Tunisia.</title>
        <authorList>
            <person name="Tedim A.P."/>
            <person name="Elghaieb H."/>
            <person name="Abbassi M.S."/>
            <person name="Novais C."/>
            <person name="Hassen A."/>
            <person name="Peixe L."/>
            <person name="Freitas A.R."/>
        </authorList>
    </citation>
    <scope>NUCLEOTIDE SEQUENCE [LARGE SCALE GENOMIC DNA]</scope>
    <source>
        <strain evidence="2 3">728T</strain>
    </source>
</reference>
<sequence>MVQEESISLPTLSKVGRYNVITIPGIYSLSESMISKYINTLSNLIEESKENIVLDLSNNPDGDVVPMLLGARSLIPDGLIFKGVDHTGNRSPVYLSSNKLKGGISNVLELESDSLDLPMCKKTLNKKVSIIISEKTGSAAEALVLALKHNKNIKVFGTPSAGYTSWNISRELSRPDTDSIWVISYTIGYFEVNYGNSEKDKQIYNNKKIKPDIEVKIPIFNEINDELITKVDNFFKKIEIEKNILKALSNLCLIK</sequence>
<dbReference type="SMART" id="SM00245">
    <property type="entry name" value="TSPc"/>
    <property type="match status" value="1"/>
</dbReference>
<dbReference type="Gene3D" id="3.90.226.10">
    <property type="entry name" value="2-enoyl-CoA Hydratase, Chain A, domain 1"/>
    <property type="match status" value="1"/>
</dbReference>
<feature type="domain" description="Tail specific protease" evidence="1">
    <location>
        <begin position="2"/>
        <end position="216"/>
    </location>
</feature>
<gene>
    <name evidence="2" type="ORF">EU507_10595</name>
</gene>
<dbReference type="RefSeq" id="WP_129185664.1">
    <property type="nucleotide sequence ID" value="NZ_JADMHW010000014.1"/>
</dbReference>
<evidence type="ECO:0000259" key="1">
    <source>
        <dbReference type="SMART" id="SM00245"/>
    </source>
</evidence>
<accession>A0A8B3RUS0</accession>
<dbReference type="InterPro" id="IPR029045">
    <property type="entry name" value="ClpP/crotonase-like_dom_sf"/>
</dbReference>
<dbReference type="SUPFAM" id="SSF52096">
    <property type="entry name" value="ClpP/crotonase"/>
    <property type="match status" value="1"/>
</dbReference>
<dbReference type="InterPro" id="IPR005151">
    <property type="entry name" value="Tail-specific_protease"/>
</dbReference>
<dbReference type="Pfam" id="PF03572">
    <property type="entry name" value="Peptidase_S41"/>
    <property type="match status" value="1"/>
</dbReference>
<comment type="caution">
    <text evidence="2">The sequence shown here is derived from an EMBL/GenBank/DDBJ whole genome shotgun (WGS) entry which is preliminary data.</text>
</comment>
<dbReference type="GO" id="GO:0008236">
    <property type="term" value="F:serine-type peptidase activity"/>
    <property type="evidence" value="ECO:0007669"/>
    <property type="project" value="InterPro"/>
</dbReference>
<name>A0A8B3RUS0_ENTFL</name>
<organism evidence="2 3">
    <name type="scientific">Enterococcus faecalis</name>
    <name type="common">Streptococcus faecalis</name>
    <dbReference type="NCBI Taxonomy" id="1351"/>
    <lineage>
        <taxon>Bacteria</taxon>
        <taxon>Bacillati</taxon>
        <taxon>Bacillota</taxon>
        <taxon>Bacilli</taxon>
        <taxon>Lactobacillales</taxon>
        <taxon>Enterococcaceae</taxon>
        <taxon>Enterococcus</taxon>
    </lineage>
</organism>
<dbReference type="Proteomes" id="UP000292223">
    <property type="component" value="Unassembled WGS sequence"/>
</dbReference>
<dbReference type="GO" id="GO:0006508">
    <property type="term" value="P:proteolysis"/>
    <property type="evidence" value="ECO:0007669"/>
    <property type="project" value="InterPro"/>
</dbReference>
<evidence type="ECO:0000313" key="3">
    <source>
        <dbReference type="Proteomes" id="UP000292223"/>
    </source>
</evidence>
<dbReference type="EMBL" id="SEWT01000007">
    <property type="protein sequence ID" value="RYU31531.1"/>
    <property type="molecule type" value="Genomic_DNA"/>
</dbReference>
<evidence type="ECO:0000313" key="2">
    <source>
        <dbReference type="EMBL" id="RYU31531.1"/>
    </source>
</evidence>